<reference evidence="6 7" key="1">
    <citation type="submission" date="2018-03" db="EMBL/GenBank/DDBJ databases">
        <title>Genomic Encyclopedia of Archaeal and Bacterial Type Strains, Phase II (KMG-II): from individual species to whole genera.</title>
        <authorList>
            <person name="Goeker M."/>
        </authorList>
    </citation>
    <scope>NUCLEOTIDE SEQUENCE [LARGE SCALE GENOMIC DNA]</scope>
    <source>
        <strain evidence="6 7">DSM 43146</strain>
    </source>
</reference>
<evidence type="ECO:0000259" key="5">
    <source>
        <dbReference type="SMART" id="SM01217"/>
    </source>
</evidence>
<dbReference type="Gene3D" id="3.20.20.300">
    <property type="entry name" value="Glycoside hydrolase, family 3, N-terminal domain"/>
    <property type="match status" value="1"/>
</dbReference>
<dbReference type="EMBL" id="PVMZ01000010">
    <property type="protein sequence ID" value="PRX19496.1"/>
    <property type="molecule type" value="Genomic_DNA"/>
</dbReference>
<dbReference type="GO" id="GO:0008422">
    <property type="term" value="F:beta-glucosidase activity"/>
    <property type="evidence" value="ECO:0007669"/>
    <property type="project" value="UniProtKB-ARBA"/>
</dbReference>
<dbReference type="Pfam" id="PF01915">
    <property type="entry name" value="Glyco_hydro_3_C"/>
    <property type="match status" value="1"/>
</dbReference>
<dbReference type="RefSeq" id="WP_106322483.1">
    <property type="nucleotide sequence ID" value="NZ_BOMO01000049.1"/>
</dbReference>
<organism evidence="6 7">
    <name type="scientific">Actinoplanes italicus</name>
    <dbReference type="NCBI Taxonomy" id="113567"/>
    <lineage>
        <taxon>Bacteria</taxon>
        <taxon>Bacillati</taxon>
        <taxon>Actinomycetota</taxon>
        <taxon>Actinomycetes</taxon>
        <taxon>Micromonosporales</taxon>
        <taxon>Micromonosporaceae</taxon>
        <taxon>Actinoplanes</taxon>
    </lineage>
</organism>
<dbReference type="Pfam" id="PF00933">
    <property type="entry name" value="Glyco_hydro_3"/>
    <property type="match status" value="1"/>
</dbReference>
<dbReference type="InterPro" id="IPR017853">
    <property type="entry name" value="GH"/>
</dbReference>
<protein>
    <recommendedName>
        <fullName evidence="4">Exo-alpha-(1-&gt;6)-L-arabinopyranosidase</fullName>
    </recommendedName>
</protein>
<dbReference type="InterPro" id="IPR002772">
    <property type="entry name" value="Glyco_hydro_3_C"/>
</dbReference>
<dbReference type="Gene3D" id="3.40.50.1700">
    <property type="entry name" value="Glycoside hydrolase family 3 C-terminal domain"/>
    <property type="match status" value="1"/>
</dbReference>
<dbReference type="GO" id="GO:0005975">
    <property type="term" value="P:carbohydrate metabolic process"/>
    <property type="evidence" value="ECO:0007669"/>
    <property type="project" value="InterPro"/>
</dbReference>
<gene>
    <name evidence="6" type="ORF">CLV67_110248</name>
</gene>
<accession>A0A2T0K9N3</accession>
<dbReference type="InterPro" id="IPR036962">
    <property type="entry name" value="Glyco_hydro_3_N_sf"/>
</dbReference>
<dbReference type="PANTHER" id="PTHR42715:SF10">
    <property type="entry name" value="BETA-GLUCOSIDASE"/>
    <property type="match status" value="1"/>
</dbReference>
<dbReference type="OrthoDB" id="3304319at2"/>
<dbReference type="Gene3D" id="2.60.40.10">
    <property type="entry name" value="Immunoglobulins"/>
    <property type="match status" value="1"/>
</dbReference>
<keyword evidence="7" id="KW-1185">Reference proteome</keyword>
<comment type="similarity">
    <text evidence="1">Belongs to the glycosyl hydrolase 3 family.</text>
</comment>
<dbReference type="InterPro" id="IPR001764">
    <property type="entry name" value="Glyco_hydro_3_N"/>
</dbReference>
<feature type="domain" description="Fibronectin type III-like" evidence="5">
    <location>
        <begin position="572"/>
        <end position="642"/>
    </location>
</feature>
<dbReference type="SUPFAM" id="SSF51445">
    <property type="entry name" value="(Trans)glycosidases"/>
    <property type="match status" value="1"/>
</dbReference>
<dbReference type="Proteomes" id="UP000239415">
    <property type="component" value="Unassembled WGS sequence"/>
</dbReference>
<dbReference type="InterPro" id="IPR050288">
    <property type="entry name" value="Cellulose_deg_GH3"/>
</dbReference>
<evidence type="ECO:0000313" key="6">
    <source>
        <dbReference type="EMBL" id="PRX19496.1"/>
    </source>
</evidence>
<dbReference type="SMART" id="SM01217">
    <property type="entry name" value="Fn3_like"/>
    <property type="match status" value="1"/>
</dbReference>
<dbReference type="PRINTS" id="PR00133">
    <property type="entry name" value="GLHYDRLASE3"/>
</dbReference>
<dbReference type="Pfam" id="PF14310">
    <property type="entry name" value="Fn3-like"/>
    <property type="match status" value="1"/>
</dbReference>
<comment type="function">
    <text evidence="3">Catalyzes the hydrolysis of a non-reducing terminal alpha-L-arabinopyranosidic linkage in ginsenoside Rb2 (alpha-L-arabinopyranosyl-(1-&gt;6)-alpha-D-glucopyranosyl) to release alpha-D-glucopyranosyl (Rd). It is not able to hydrolyze alpha-L-arabinofuranosyl-(1-&gt;6)-alpha-D-glucopyranosyl (Rc).</text>
</comment>
<evidence type="ECO:0000256" key="1">
    <source>
        <dbReference type="ARBA" id="ARBA00005336"/>
    </source>
</evidence>
<evidence type="ECO:0000256" key="2">
    <source>
        <dbReference type="ARBA" id="ARBA00022801"/>
    </source>
</evidence>
<dbReference type="PANTHER" id="PTHR42715">
    <property type="entry name" value="BETA-GLUCOSIDASE"/>
    <property type="match status" value="1"/>
</dbReference>
<comment type="caution">
    <text evidence="6">The sequence shown here is derived from an EMBL/GenBank/DDBJ whole genome shotgun (WGS) entry which is preliminary data.</text>
</comment>
<evidence type="ECO:0000256" key="3">
    <source>
        <dbReference type="ARBA" id="ARBA00058905"/>
    </source>
</evidence>
<proteinExistence type="inferred from homology"/>
<dbReference type="FunFam" id="2.60.40.10:FF:000495">
    <property type="entry name" value="Periplasmic beta-glucosidase"/>
    <property type="match status" value="1"/>
</dbReference>
<dbReference type="AlphaFoldDB" id="A0A2T0K9N3"/>
<sequence length="790" mass="85261">MPDSSLSIADRVALGSGASFWTTRAVPAIGLPSILMTDGPHGLRGQGEGGDHLGLNASSTATCFPTASALACSWDVDLAAEVGTAIGLEAVDQGVNVVLGPGVNMKRNPLCGRNFEYFSEDPYLAGKLAAAWIRGLQATGTGASLKHFALNNQELKRMTTDVRVDERALHEYYLPAFEIAVRESDPATVMCAYNRVEGVYCSDNHRLLTGILRERWGFSGAVITDWGAMNDRAAAYRAGTDLEMPGNGGLSDAEVHAALRAGRLDEKTVDESVDRVIALVRRTTGGDTEVPADVYERHHELARRAAVASAVLLGNDGVLPLERGGRVALVGALAGNARYQGSGSSRVNPTRVVSLRDGVREYAEADYAPGYRLTGEPDRALIDEAVALVRTAGRVVVCVGLTEIAESEGFDREHLRIPVNQIALLEALAPWSDRLVLVVVGGSAIEMPWAEHAAAVLHLHLAGQAGGAAAADLLFGAANPSGKLAETCPISYDDVVSSGYYGVHPEQTPYLESMYCGYRYFDSADRPVRYPFGHGLSYTTFTYSGLRLSRNGPDRVEVTFTLLNTGDRDGTEIAQLYVAARTDGVYRPAQELRSFTRVALAAGESRDVTMSLDRRAFAVYDPGSAEWVVEEGDHEIRVGASSRDIRLRKTVALDGVPARRDAAADWYHTLDGRPSPDGFGTIHEPFPLVRAPGRGGFDEYSSLHDMRDSGLVMRIVYFFVERAVAKRAGRRVDYGDVAFKMMMLGAAGLPMRAMVRMSEGAISPRLARFFVDSANGHPLRGLGRLLRKRV</sequence>
<dbReference type="InterPro" id="IPR026891">
    <property type="entry name" value="Fn3-like"/>
</dbReference>
<name>A0A2T0K9N3_9ACTN</name>
<dbReference type="InterPro" id="IPR013783">
    <property type="entry name" value="Ig-like_fold"/>
</dbReference>
<evidence type="ECO:0000256" key="4">
    <source>
        <dbReference type="ARBA" id="ARBA00074219"/>
    </source>
</evidence>
<dbReference type="SUPFAM" id="SSF52279">
    <property type="entry name" value="Beta-D-glucan exohydrolase, C-terminal domain"/>
    <property type="match status" value="1"/>
</dbReference>
<keyword evidence="2" id="KW-0378">Hydrolase</keyword>
<dbReference type="InterPro" id="IPR036881">
    <property type="entry name" value="Glyco_hydro_3_C_sf"/>
</dbReference>
<evidence type="ECO:0000313" key="7">
    <source>
        <dbReference type="Proteomes" id="UP000239415"/>
    </source>
</evidence>